<evidence type="ECO:0000313" key="2">
    <source>
        <dbReference type="Proteomes" id="UP000266841"/>
    </source>
</evidence>
<comment type="caution">
    <text evidence="1">The sequence shown here is derived from an EMBL/GenBank/DDBJ whole genome shotgun (WGS) entry which is preliminary data.</text>
</comment>
<dbReference type="AlphaFoldDB" id="K0S9L7"/>
<dbReference type="Proteomes" id="UP000266841">
    <property type="component" value="Unassembled WGS sequence"/>
</dbReference>
<organism evidence="1 2">
    <name type="scientific">Thalassiosira oceanica</name>
    <name type="common">Marine diatom</name>
    <dbReference type="NCBI Taxonomy" id="159749"/>
    <lineage>
        <taxon>Eukaryota</taxon>
        <taxon>Sar</taxon>
        <taxon>Stramenopiles</taxon>
        <taxon>Ochrophyta</taxon>
        <taxon>Bacillariophyta</taxon>
        <taxon>Coscinodiscophyceae</taxon>
        <taxon>Thalassiosirophycidae</taxon>
        <taxon>Thalassiosirales</taxon>
        <taxon>Thalassiosiraceae</taxon>
        <taxon>Thalassiosira</taxon>
    </lineage>
</organism>
<gene>
    <name evidence="1" type="ORF">THAOC_17429</name>
</gene>
<keyword evidence="2" id="KW-1185">Reference proteome</keyword>
<proteinExistence type="predicted"/>
<dbReference type="EMBL" id="AGNL01019228">
    <property type="protein sequence ID" value="EJK61985.1"/>
    <property type="molecule type" value="Genomic_DNA"/>
</dbReference>
<accession>K0S9L7</accession>
<reference evidence="1 2" key="1">
    <citation type="journal article" date="2012" name="Genome Biol.">
        <title>Genome and low-iron response of an oceanic diatom adapted to chronic iron limitation.</title>
        <authorList>
            <person name="Lommer M."/>
            <person name="Specht M."/>
            <person name="Roy A.S."/>
            <person name="Kraemer L."/>
            <person name="Andreson R."/>
            <person name="Gutowska M.A."/>
            <person name="Wolf J."/>
            <person name="Bergner S.V."/>
            <person name="Schilhabel M.B."/>
            <person name="Klostermeier U.C."/>
            <person name="Beiko R.G."/>
            <person name="Rosenstiel P."/>
            <person name="Hippler M."/>
            <person name="Laroche J."/>
        </authorList>
    </citation>
    <scope>NUCLEOTIDE SEQUENCE [LARGE SCALE GENOMIC DNA]</scope>
    <source>
        <strain evidence="1 2">CCMP1005</strain>
    </source>
</reference>
<sequence>MPPQADDVTSGRADVRRILRAADTVLAAADPADCAILLDGIVESLPPRPGNLRQMTNKLPAIFSDSAGWVAIRHSTLA</sequence>
<feature type="non-terminal residue" evidence="1">
    <location>
        <position position="78"/>
    </location>
</feature>
<evidence type="ECO:0000313" key="1">
    <source>
        <dbReference type="EMBL" id="EJK61985.1"/>
    </source>
</evidence>
<protein>
    <submittedName>
        <fullName evidence="1">Uncharacterized protein</fullName>
    </submittedName>
</protein>
<name>K0S9L7_THAOC</name>